<evidence type="ECO:0000313" key="2">
    <source>
        <dbReference type="Proteomes" id="UP000053144"/>
    </source>
</evidence>
<name>A0A0L9UKF0_PHAAN</name>
<gene>
    <name evidence="1" type="ORF">LR48_Vigan05g084200</name>
</gene>
<organism evidence="1 2">
    <name type="scientific">Phaseolus angularis</name>
    <name type="common">Azuki bean</name>
    <name type="synonym">Vigna angularis</name>
    <dbReference type="NCBI Taxonomy" id="3914"/>
    <lineage>
        <taxon>Eukaryota</taxon>
        <taxon>Viridiplantae</taxon>
        <taxon>Streptophyta</taxon>
        <taxon>Embryophyta</taxon>
        <taxon>Tracheophyta</taxon>
        <taxon>Spermatophyta</taxon>
        <taxon>Magnoliopsida</taxon>
        <taxon>eudicotyledons</taxon>
        <taxon>Gunneridae</taxon>
        <taxon>Pentapetalae</taxon>
        <taxon>rosids</taxon>
        <taxon>fabids</taxon>
        <taxon>Fabales</taxon>
        <taxon>Fabaceae</taxon>
        <taxon>Papilionoideae</taxon>
        <taxon>50 kb inversion clade</taxon>
        <taxon>NPAAA clade</taxon>
        <taxon>indigoferoid/millettioid clade</taxon>
        <taxon>Phaseoleae</taxon>
        <taxon>Vigna</taxon>
    </lineage>
</organism>
<accession>A0A0L9UKF0</accession>
<dbReference type="Gramene" id="KOM43238">
    <property type="protein sequence ID" value="KOM43238"/>
    <property type="gene ID" value="LR48_Vigan05g084200"/>
</dbReference>
<evidence type="ECO:0000313" key="1">
    <source>
        <dbReference type="EMBL" id="KOM43238.1"/>
    </source>
</evidence>
<dbReference type="Proteomes" id="UP000053144">
    <property type="component" value="Chromosome 5"/>
</dbReference>
<reference evidence="2" key="1">
    <citation type="journal article" date="2015" name="Proc. Natl. Acad. Sci. U.S.A.">
        <title>Genome sequencing of adzuki bean (Vigna angularis) provides insight into high starch and low fat accumulation and domestication.</title>
        <authorList>
            <person name="Yang K."/>
            <person name="Tian Z."/>
            <person name="Chen C."/>
            <person name="Luo L."/>
            <person name="Zhao B."/>
            <person name="Wang Z."/>
            <person name="Yu L."/>
            <person name="Li Y."/>
            <person name="Sun Y."/>
            <person name="Li W."/>
            <person name="Chen Y."/>
            <person name="Li Y."/>
            <person name="Zhang Y."/>
            <person name="Ai D."/>
            <person name="Zhao J."/>
            <person name="Shang C."/>
            <person name="Ma Y."/>
            <person name="Wu B."/>
            <person name="Wang M."/>
            <person name="Gao L."/>
            <person name="Sun D."/>
            <person name="Zhang P."/>
            <person name="Guo F."/>
            <person name="Wang W."/>
            <person name="Li Y."/>
            <person name="Wang J."/>
            <person name="Varshney R.K."/>
            <person name="Wang J."/>
            <person name="Ling H.Q."/>
            <person name="Wan P."/>
        </authorList>
    </citation>
    <scope>NUCLEOTIDE SEQUENCE</scope>
    <source>
        <strain evidence="2">cv. Jingnong 6</strain>
    </source>
</reference>
<dbReference type="AlphaFoldDB" id="A0A0L9UKF0"/>
<proteinExistence type="predicted"/>
<dbReference type="EMBL" id="CM003375">
    <property type="protein sequence ID" value="KOM43238.1"/>
    <property type="molecule type" value="Genomic_DNA"/>
</dbReference>
<sequence>MTPSSSPISRSTPFMLLPLLDVTATSSPHLHFARCSFNWTKTVELYFFACLLCGAGRESSSNKAVTPSISTHGSTIPAFESLLLPADREGGYVCCHQRAFSFPFIHGFSFLPMVGHSLNGCFTFFLLQPSFHFLGY</sequence>
<protein>
    <submittedName>
        <fullName evidence="1">Uncharacterized protein</fullName>
    </submittedName>
</protein>